<dbReference type="Gene3D" id="3.40.50.450">
    <property type="match status" value="1"/>
</dbReference>
<dbReference type="InterPro" id="IPR041164">
    <property type="entry name" value="LDcluster4"/>
</dbReference>
<dbReference type="EMBL" id="FOYS01000007">
    <property type="protein sequence ID" value="SFR68930.1"/>
    <property type="molecule type" value="Genomic_DNA"/>
</dbReference>
<dbReference type="InterPro" id="IPR005268">
    <property type="entry name" value="CHP00725"/>
</dbReference>
<dbReference type="SUPFAM" id="SSF102405">
    <property type="entry name" value="MCP/YpsA-like"/>
    <property type="match status" value="1"/>
</dbReference>
<keyword evidence="2" id="KW-1185">Reference proteome</keyword>
<organism evidence="1 2">
    <name type="scientific">Halogeometricum limi</name>
    <dbReference type="NCBI Taxonomy" id="555875"/>
    <lineage>
        <taxon>Archaea</taxon>
        <taxon>Methanobacteriati</taxon>
        <taxon>Methanobacteriota</taxon>
        <taxon>Stenosarchaea group</taxon>
        <taxon>Halobacteria</taxon>
        <taxon>Halobacteriales</taxon>
        <taxon>Haloferacaceae</taxon>
        <taxon>Halogeometricum</taxon>
    </lineage>
</organism>
<evidence type="ECO:0008006" key="3">
    <source>
        <dbReference type="Google" id="ProtNLM"/>
    </source>
</evidence>
<dbReference type="PANTHER" id="PTHR43393">
    <property type="entry name" value="CYTOKININ RIBOSIDE 5'-MONOPHOSPHATE PHOSPHORIBOHYDROLASE"/>
    <property type="match status" value="1"/>
</dbReference>
<dbReference type="Pfam" id="PF18306">
    <property type="entry name" value="LDcluster4"/>
    <property type="match status" value="1"/>
</dbReference>
<dbReference type="InterPro" id="IPR052341">
    <property type="entry name" value="LOG_family_nucleotidases"/>
</dbReference>
<dbReference type="RefSeq" id="WP_089883326.1">
    <property type="nucleotide sequence ID" value="NZ_FOYS01000007.1"/>
</dbReference>
<proteinExistence type="predicted"/>
<dbReference type="GO" id="GO:0005829">
    <property type="term" value="C:cytosol"/>
    <property type="evidence" value="ECO:0007669"/>
    <property type="project" value="TreeGrafter"/>
</dbReference>
<evidence type="ECO:0000313" key="1">
    <source>
        <dbReference type="EMBL" id="SFR68930.1"/>
    </source>
</evidence>
<dbReference type="NCBIfam" id="TIGR00725">
    <property type="entry name" value="TIGR00725 family protein"/>
    <property type="match status" value="1"/>
</dbReference>
<sequence length="154" mass="15563">MRISIIGGGVVAEDVRETAVSTGRVVAQRGHTVVCGGLGGVMEAACEGAKDAGGDTIGILPTDRRADANEYVDVAIATGMGHSRNALVVMNGDAVVAVDGGGGTLSEVGFASVYDRPIAGLGTHDVPEIRACETPEEAVRYVESSIGEGRTAPP</sequence>
<dbReference type="Proteomes" id="UP000243250">
    <property type="component" value="Unassembled WGS sequence"/>
</dbReference>
<dbReference type="PANTHER" id="PTHR43393:SF3">
    <property type="entry name" value="LYSINE DECARBOXYLASE-LIKE PROTEIN"/>
    <property type="match status" value="1"/>
</dbReference>
<reference evidence="2" key="1">
    <citation type="submission" date="2016-10" db="EMBL/GenBank/DDBJ databases">
        <authorList>
            <person name="Varghese N."/>
            <person name="Submissions S."/>
        </authorList>
    </citation>
    <scope>NUCLEOTIDE SEQUENCE [LARGE SCALE GENOMIC DNA]</scope>
    <source>
        <strain evidence="2">CGMCC 1.8711</strain>
    </source>
</reference>
<gene>
    <name evidence="1" type="ORF">SAMN04488124_3500</name>
</gene>
<accession>A0A1I6IRR4</accession>
<dbReference type="OrthoDB" id="9570at2157"/>
<evidence type="ECO:0000313" key="2">
    <source>
        <dbReference type="Proteomes" id="UP000243250"/>
    </source>
</evidence>
<dbReference type="AlphaFoldDB" id="A0A1I6IRR4"/>
<dbReference type="STRING" id="555875.SAMN04488124_3500"/>
<name>A0A1I6IRR4_9EURY</name>
<protein>
    <recommendedName>
        <fullName evidence="3">TIGR00725 family protein</fullName>
    </recommendedName>
</protein>